<evidence type="ECO:0000313" key="1">
    <source>
        <dbReference type="EMBL" id="GAA1120816.1"/>
    </source>
</evidence>
<organism evidence="1 2">
    <name type="scientific">Kitasatospora arboriphila</name>
    <dbReference type="NCBI Taxonomy" id="258052"/>
    <lineage>
        <taxon>Bacteria</taxon>
        <taxon>Bacillati</taxon>
        <taxon>Actinomycetota</taxon>
        <taxon>Actinomycetes</taxon>
        <taxon>Kitasatosporales</taxon>
        <taxon>Streptomycetaceae</taxon>
        <taxon>Kitasatospora</taxon>
    </lineage>
</organism>
<keyword evidence="2" id="KW-1185">Reference proteome</keyword>
<name>A0ABP4ETY7_9ACTN</name>
<dbReference type="Proteomes" id="UP001499987">
    <property type="component" value="Unassembled WGS sequence"/>
</dbReference>
<reference evidence="2" key="1">
    <citation type="journal article" date="2019" name="Int. J. Syst. Evol. Microbiol.">
        <title>The Global Catalogue of Microorganisms (GCM) 10K type strain sequencing project: providing services to taxonomists for standard genome sequencing and annotation.</title>
        <authorList>
            <consortium name="The Broad Institute Genomics Platform"/>
            <consortium name="The Broad Institute Genome Sequencing Center for Infectious Disease"/>
            <person name="Wu L."/>
            <person name="Ma J."/>
        </authorList>
    </citation>
    <scope>NUCLEOTIDE SEQUENCE [LARGE SCALE GENOMIC DNA]</scope>
    <source>
        <strain evidence="2">JCM 13002</strain>
    </source>
</reference>
<comment type="caution">
    <text evidence="1">The sequence shown here is derived from an EMBL/GenBank/DDBJ whole genome shotgun (WGS) entry which is preliminary data.</text>
</comment>
<sequence length="145" mass="14920">MGDVDVRAGAYGAGELGEDGALVVGAQQRRCGHPRTGGGGGEETLDGRPCSSGWRGCEVQLVDRDNGSGPSGVVAGGPYPVVGSFLGSLPRGRRAGGPRRHWWCGRRHVGAGRARLPGQAQQECGVGQYVAGRVQQASDADEVAR</sequence>
<proteinExistence type="predicted"/>
<protein>
    <submittedName>
        <fullName evidence="1">Uncharacterized protein</fullName>
    </submittedName>
</protein>
<dbReference type="EMBL" id="BAAALD010000121">
    <property type="protein sequence ID" value="GAA1120816.1"/>
    <property type="molecule type" value="Genomic_DNA"/>
</dbReference>
<accession>A0ABP4ETY7</accession>
<evidence type="ECO:0000313" key="2">
    <source>
        <dbReference type="Proteomes" id="UP001499987"/>
    </source>
</evidence>
<gene>
    <name evidence="1" type="ORF">GCM10009663_70520</name>
</gene>